<dbReference type="AlphaFoldDB" id="A0A375EC59"/>
<gene>
    <name evidence="1" type="ORF">CBM2613_B50037</name>
</gene>
<comment type="caution">
    <text evidence="1">The sequence shown here is derived from an EMBL/GenBank/DDBJ whole genome shotgun (WGS) entry which is preliminary data.</text>
</comment>
<dbReference type="Proteomes" id="UP000256952">
    <property type="component" value="Chromosome CBM2613_b"/>
</dbReference>
<protein>
    <submittedName>
        <fullName evidence="1">Uncharacterized protein</fullName>
    </submittedName>
</protein>
<evidence type="ECO:0000313" key="1">
    <source>
        <dbReference type="EMBL" id="SOZ72889.1"/>
    </source>
</evidence>
<accession>A0A375EC59</accession>
<organism evidence="1">
    <name type="scientific">Cupriavidus taiwanensis</name>
    <dbReference type="NCBI Taxonomy" id="164546"/>
    <lineage>
        <taxon>Bacteria</taxon>
        <taxon>Pseudomonadati</taxon>
        <taxon>Pseudomonadota</taxon>
        <taxon>Betaproteobacteria</taxon>
        <taxon>Burkholderiales</taxon>
        <taxon>Burkholderiaceae</taxon>
        <taxon>Cupriavidus</taxon>
    </lineage>
</organism>
<sequence>MVLATARSWVGVEKQKTLSLASSFSASLAAPSKLHRHGESIPTAKTSCRRHCWYRSPGLLLFAMQTTSRPRKMTRWQPFLAPPMSMPATVTVWEALFSNDVSVLSGRRFDNLPFCLLCPCSAKILPVLARWLIQRLAIASLFSTTQASRP</sequence>
<dbReference type="EMBL" id="OFTH01000047">
    <property type="protein sequence ID" value="SOZ72889.1"/>
    <property type="molecule type" value="Genomic_DNA"/>
</dbReference>
<proteinExistence type="predicted"/>
<reference evidence="1" key="1">
    <citation type="submission" date="2018-01" db="EMBL/GenBank/DDBJ databases">
        <authorList>
            <person name="Clerissi C."/>
        </authorList>
    </citation>
    <scope>NUCLEOTIDE SEQUENCE</scope>
    <source>
        <strain evidence="1">Cupriavidus taiwanensis STM 8556</strain>
    </source>
</reference>
<name>A0A375EC59_9BURK</name>